<proteinExistence type="predicted"/>
<accession>A0A9W6TH68</accession>
<organism evidence="1 2">
    <name type="scientific">Phytophthora lilii</name>
    <dbReference type="NCBI Taxonomy" id="2077276"/>
    <lineage>
        <taxon>Eukaryota</taxon>
        <taxon>Sar</taxon>
        <taxon>Stramenopiles</taxon>
        <taxon>Oomycota</taxon>
        <taxon>Peronosporomycetes</taxon>
        <taxon>Peronosporales</taxon>
        <taxon>Peronosporaceae</taxon>
        <taxon>Phytophthora</taxon>
    </lineage>
</organism>
<keyword evidence="2" id="KW-1185">Reference proteome</keyword>
<protein>
    <submittedName>
        <fullName evidence="1">Unnamed protein product</fullName>
    </submittedName>
</protein>
<reference evidence="1" key="1">
    <citation type="submission" date="2023-04" db="EMBL/GenBank/DDBJ databases">
        <title>Phytophthora lilii NBRC 32176.</title>
        <authorList>
            <person name="Ichikawa N."/>
            <person name="Sato H."/>
            <person name="Tonouchi N."/>
        </authorList>
    </citation>
    <scope>NUCLEOTIDE SEQUENCE</scope>
    <source>
        <strain evidence="1">NBRC 32176</strain>
    </source>
</reference>
<dbReference type="OrthoDB" id="116992at2759"/>
<dbReference type="AlphaFoldDB" id="A0A9W6TH68"/>
<gene>
    <name evidence="1" type="ORF">Plil01_000365000</name>
</gene>
<evidence type="ECO:0000313" key="2">
    <source>
        <dbReference type="Proteomes" id="UP001165083"/>
    </source>
</evidence>
<comment type="caution">
    <text evidence="1">The sequence shown here is derived from an EMBL/GenBank/DDBJ whole genome shotgun (WGS) entry which is preliminary data.</text>
</comment>
<dbReference type="Proteomes" id="UP001165083">
    <property type="component" value="Unassembled WGS sequence"/>
</dbReference>
<evidence type="ECO:0000313" key="1">
    <source>
        <dbReference type="EMBL" id="GMF13142.1"/>
    </source>
</evidence>
<dbReference type="EMBL" id="BSXW01000144">
    <property type="protein sequence ID" value="GMF13142.1"/>
    <property type="molecule type" value="Genomic_DNA"/>
</dbReference>
<sequence>MSKHEVEEQSNRESVCRNTKRHAVNVVCDRESVQDSFCSEDSIRDNDMLITDLLSSGFAEPASMVLHTTSCLKNSGATPSDKYCRYRLPRSRVAKTSFDALGLELRRTLGHELMNGYNYELMATFKCNHDIQVLLGGVDATERTHYCCKYITKPQKQLDSQVA</sequence>
<name>A0A9W6TH68_9STRA</name>